<dbReference type="EMBL" id="WTPX01000101">
    <property type="protein sequence ID" value="NNJ26838.1"/>
    <property type="molecule type" value="Genomic_DNA"/>
</dbReference>
<evidence type="ECO:0008006" key="4">
    <source>
        <dbReference type="Google" id="ProtNLM"/>
    </source>
</evidence>
<feature type="chain" id="PRO_5045735918" description="Secreted protein" evidence="1">
    <location>
        <begin position="33"/>
        <end position="70"/>
    </location>
</feature>
<proteinExistence type="predicted"/>
<dbReference type="PROSITE" id="PS51257">
    <property type="entry name" value="PROKAR_LIPOPROTEIN"/>
    <property type="match status" value="1"/>
</dbReference>
<gene>
    <name evidence="2" type="ORF">LzC2_29330</name>
</gene>
<dbReference type="Proteomes" id="UP000609651">
    <property type="component" value="Unassembled WGS sequence"/>
</dbReference>
<sequence length="70" mass="7075">MLRPSASSAPARVAVSALCASLLFLTAGGLTGCDGPEDGVIEGDEDVMEEEEIEDYEAEMRAAEAAAAGG</sequence>
<evidence type="ECO:0000313" key="3">
    <source>
        <dbReference type="Proteomes" id="UP000609651"/>
    </source>
</evidence>
<keyword evidence="1" id="KW-0732">Signal</keyword>
<comment type="caution">
    <text evidence="2">The sequence shown here is derived from an EMBL/GenBank/DDBJ whole genome shotgun (WGS) entry which is preliminary data.</text>
</comment>
<protein>
    <recommendedName>
        <fullName evidence="4">Secreted protein</fullName>
    </recommendedName>
</protein>
<organism evidence="2 3">
    <name type="scientific">Alienimonas chondri</name>
    <dbReference type="NCBI Taxonomy" id="2681879"/>
    <lineage>
        <taxon>Bacteria</taxon>
        <taxon>Pseudomonadati</taxon>
        <taxon>Planctomycetota</taxon>
        <taxon>Planctomycetia</taxon>
        <taxon>Planctomycetales</taxon>
        <taxon>Planctomycetaceae</taxon>
        <taxon>Alienimonas</taxon>
    </lineage>
</organism>
<reference evidence="2 3" key="1">
    <citation type="journal article" date="2020" name="Syst. Appl. Microbiol.">
        <title>Alienimonas chondri sp. nov., a novel planctomycete isolated from the biofilm of the red alga Chondrus crispus.</title>
        <authorList>
            <person name="Vitorino I."/>
            <person name="Albuquerque L."/>
            <person name="Wiegand S."/>
            <person name="Kallscheuer N."/>
            <person name="da Costa M.S."/>
            <person name="Lobo-da-Cunha A."/>
            <person name="Jogler C."/>
            <person name="Lage O.M."/>
        </authorList>
    </citation>
    <scope>NUCLEOTIDE SEQUENCE [LARGE SCALE GENOMIC DNA]</scope>
    <source>
        <strain evidence="2 3">LzC2</strain>
    </source>
</reference>
<feature type="signal peptide" evidence="1">
    <location>
        <begin position="1"/>
        <end position="32"/>
    </location>
</feature>
<name>A0ABX1VG70_9PLAN</name>
<dbReference type="RefSeq" id="WP_171188253.1">
    <property type="nucleotide sequence ID" value="NZ_WTPX01000101.1"/>
</dbReference>
<keyword evidence="3" id="KW-1185">Reference proteome</keyword>
<evidence type="ECO:0000313" key="2">
    <source>
        <dbReference type="EMBL" id="NNJ26838.1"/>
    </source>
</evidence>
<evidence type="ECO:0000256" key="1">
    <source>
        <dbReference type="SAM" id="SignalP"/>
    </source>
</evidence>
<accession>A0ABX1VG70</accession>